<name>A0A7S4AT10_9STRA</name>
<reference evidence="2" key="1">
    <citation type="submission" date="2021-01" db="EMBL/GenBank/DDBJ databases">
        <authorList>
            <person name="Corre E."/>
            <person name="Pelletier E."/>
            <person name="Niang G."/>
            <person name="Scheremetjew M."/>
            <person name="Finn R."/>
            <person name="Kale V."/>
            <person name="Holt S."/>
            <person name="Cochrane G."/>
            <person name="Meng A."/>
            <person name="Brown T."/>
            <person name="Cohen L."/>
        </authorList>
    </citation>
    <scope>NUCLEOTIDE SEQUENCE</scope>
    <source>
        <strain evidence="2">10249 10 AB</strain>
    </source>
</reference>
<feature type="compositionally biased region" description="Acidic residues" evidence="1">
    <location>
        <begin position="380"/>
        <end position="393"/>
    </location>
</feature>
<feature type="region of interest" description="Disordered" evidence="1">
    <location>
        <begin position="380"/>
        <end position="404"/>
    </location>
</feature>
<accession>A0A7S4AT10</accession>
<sequence>MCAAQEKRCRPEAAADAKDPTISSLLPILVNSCYIDIKDLGRLAKTNSAMNASVMGNEYIWASVYNRMYQKYEMTHVIPKEVIDKRGHRWLVRKFLKNTVSEDPSISPLSAPTHNENDFVLFGELSYNPDKSNNEFHKVGRGFSITGEKLRPLLTDGKVDISLSDPITVADAEIMTRHSYQFELYPNRILVCPAECHLKNIKLRVRLLRLRDMKSCCVFEPNISEPMFGEYPMLRPLNRTINPIYFKKLSNDDLDLQTDVIAGHINMFDGVADHDEERWYKGERRGLPLQDSAGASSIKVRFPYLFSFYSDVAINISLDKRIVITGFSLEARKKLFHDADWWSIAFYDEALPSIIDISCSNNGVTVAHILSELYCPDDSDDISTDPGNDNEENDYSRDYSLGNF</sequence>
<organism evidence="2">
    <name type="scientific">Pseudo-nitzschia australis</name>
    <dbReference type="NCBI Taxonomy" id="44445"/>
    <lineage>
        <taxon>Eukaryota</taxon>
        <taxon>Sar</taxon>
        <taxon>Stramenopiles</taxon>
        <taxon>Ochrophyta</taxon>
        <taxon>Bacillariophyta</taxon>
        <taxon>Bacillariophyceae</taxon>
        <taxon>Bacillariophycidae</taxon>
        <taxon>Bacillariales</taxon>
        <taxon>Bacillariaceae</taxon>
        <taxon>Pseudo-nitzschia</taxon>
    </lineage>
</organism>
<evidence type="ECO:0000256" key="1">
    <source>
        <dbReference type="SAM" id="MobiDB-lite"/>
    </source>
</evidence>
<evidence type="ECO:0000313" key="2">
    <source>
        <dbReference type="EMBL" id="CAE0726017.1"/>
    </source>
</evidence>
<dbReference type="AlphaFoldDB" id="A0A7S4AT10"/>
<protein>
    <recommendedName>
        <fullName evidence="3">F-box domain-containing protein</fullName>
    </recommendedName>
</protein>
<dbReference type="EMBL" id="HBIX01027786">
    <property type="protein sequence ID" value="CAE0726017.1"/>
    <property type="molecule type" value="Transcribed_RNA"/>
</dbReference>
<proteinExistence type="predicted"/>
<gene>
    <name evidence="2" type="ORF">PAUS00366_LOCUS18774</name>
</gene>
<evidence type="ECO:0008006" key="3">
    <source>
        <dbReference type="Google" id="ProtNLM"/>
    </source>
</evidence>